<proteinExistence type="inferred from homology"/>
<sequence length="189" mass="21627">MNPIKIGVFGSAFNPPTLGHQDVLSQAAGHFDRILLVPSASHAFSKKLLSFAERVAMLQCFLREAQVPDCELELCTLEETLLRNNPDTPVYTFDLMEALEQQYGEEVELGFIRGPDNADPVIWNRFYKAQEIEQRWKLFTAQERRSIRSSLVRELTASTTSDDNRKKVLDGLLYPSVRDYILTNKLYQV</sequence>
<dbReference type="GO" id="GO:0016779">
    <property type="term" value="F:nucleotidyltransferase activity"/>
    <property type="evidence" value="ECO:0007669"/>
    <property type="project" value="UniProtKB-KW"/>
</dbReference>
<dbReference type="PANTHER" id="PTHR39321:SF3">
    <property type="entry name" value="PHOSPHOPANTETHEINE ADENYLYLTRANSFERASE"/>
    <property type="match status" value="1"/>
</dbReference>
<reference evidence="16 17" key="1">
    <citation type="submission" date="2022-10" db="EMBL/GenBank/DDBJ databases">
        <title>High-quality genome sequences of two octocoral-associated bacteria, Endozoicomonas euniceicola EF212 and Endozoicomonas gorgoniicola PS125.</title>
        <authorList>
            <person name="Chiou Y.-J."/>
            <person name="Chen Y.-H."/>
        </authorList>
    </citation>
    <scope>NUCLEOTIDE SEQUENCE [LARGE SCALE GENOMIC DNA]</scope>
    <source>
        <strain evidence="16 17">PS125</strain>
    </source>
</reference>
<evidence type="ECO:0000256" key="1">
    <source>
        <dbReference type="ARBA" id="ARBA00002324"/>
    </source>
</evidence>
<comment type="pathway">
    <text evidence="2">Cofactor biosynthesis; NAD(+) biosynthesis; deamido-NAD(+) from nicotinate D-ribonucleotide: step 1/1.</text>
</comment>
<evidence type="ECO:0000256" key="13">
    <source>
        <dbReference type="ARBA" id="ARBA00033353"/>
    </source>
</evidence>
<evidence type="ECO:0000259" key="15">
    <source>
        <dbReference type="Pfam" id="PF01467"/>
    </source>
</evidence>
<evidence type="ECO:0000256" key="3">
    <source>
        <dbReference type="ARBA" id="ARBA00009014"/>
    </source>
</evidence>
<evidence type="ECO:0000256" key="7">
    <source>
        <dbReference type="ARBA" id="ARBA00022695"/>
    </source>
</evidence>
<dbReference type="Pfam" id="PF01467">
    <property type="entry name" value="CTP_transf_like"/>
    <property type="match status" value="1"/>
</dbReference>
<evidence type="ECO:0000256" key="10">
    <source>
        <dbReference type="ARBA" id="ARBA00023027"/>
    </source>
</evidence>
<evidence type="ECO:0000256" key="14">
    <source>
        <dbReference type="ARBA" id="ARBA00048721"/>
    </source>
</evidence>
<dbReference type="InterPro" id="IPR005248">
    <property type="entry name" value="NadD/NMNAT"/>
</dbReference>
<keyword evidence="17" id="KW-1185">Reference proteome</keyword>
<name>A0ABT3N0Z0_9GAMM</name>
<keyword evidence="8" id="KW-0547">Nucleotide-binding</keyword>
<evidence type="ECO:0000256" key="12">
    <source>
        <dbReference type="ARBA" id="ARBA00033140"/>
    </source>
</evidence>
<evidence type="ECO:0000256" key="11">
    <source>
        <dbReference type="ARBA" id="ARBA00031253"/>
    </source>
</evidence>
<evidence type="ECO:0000256" key="8">
    <source>
        <dbReference type="ARBA" id="ARBA00022741"/>
    </source>
</evidence>
<dbReference type="RefSeq" id="WP_262565062.1">
    <property type="nucleotide sequence ID" value="NZ_JAPFCC010000001.1"/>
</dbReference>
<accession>A0ABT3N0Z0</accession>
<comment type="function">
    <text evidence="1">Catalyzes the reversible adenylation of nicotinate mononucleotide (NaMN) to nicotinic acid adenine dinucleotide (NaAD).</text>
</comment>
<dbReference type="NCBIfam" id="TIGR00125">
    <property type="entry name" value="cyt_tran_rel"/>
    <property type="match status" value="1"/>
</dbReference>
<organism evidence="16 17">
    <name type="scientific">Endozoicomonas gorgoniicola</name>
    <dbReference type="NCBI Taxonomy" id="1234144"/>
    <lineage>
        <taxon>Bacteria</taxon>
        <taxon>Pseudomonadati</taxon>
        <taxon>Pseudomonadota</taxon>
        <taxon>Gammaproteobacteria</taxon>
        <taxon>Oceanospirillales</taxon>
        <taxon>Endozoicomonadaceae</taxon>
        <taxon>Endozoicomonas</taxon>
    </lineage>
</organism>
<evidence type="ECO:0000256" key="4">
    <source>
        <dbReference type="ARBA" id="ARBA00012389"/>
    </source>
</evidence>
<dbReference type="InterPro" id="IPR004821">
    <property type="entry name" value="Cyt_trans-like"/>
</dbReference>
<dbReference type="EC" id="2.7.7.18" evidence="4"/>
<dbReference type="InterPro" id="IPR014729">
    <property type="entry name" value="Rossmann-like_a/b/a_fold"/>
</dbReference>
<evidence type="ECO:0000313" key="16">
    <source>
        <dbReference type="EMBL" id="MCW7555294.1"/>
    </source>
</evidence>
<evidence type="ECO:0000313" key="17">
    <source>
        <dbReference type="Proteomes" id="UP001209854"/>
    </source>
</evidence>
<keyword evidence="9" id="KW-0067">ATP-binding</keyword>
<dbReference type="EMBL" id="JAPFCC010000001">
    <property type="protein sequence ID" value="MCW7555294.1"/>
    <property type="molecule type" value="Genomic_DNA"/>
</dbReference>
<dbReference type="Gene3D" id="3.40.50.620">
    <property type="entry name" value="HUPs"/>
    <property type="match status" value="1"/>
</dbReference>
<dbReference type="SUPFAM" id="SSF52374">
    <property type="entry name" value="Nucleotidylyl transferase"/>
    <property type="match status" value="1"/>
</dbReference>
<gene>
    <name evidence="16" type="ORF">NX722_22225</name>
</gene>
<evidence type="ECO:0000256" key="6">
    <source>
        <dbReference type="ARBA" id="ARBA00022679"/>
    </source>
</evidence>
<dbReference type="Proteomes" id="UP001209854">
    <property type="component" value="Unassembled WGS sequence"/>
</dbReference>
<evidence type="ECO:0000256" key="9">
    <source>
        <dbReference type="ARBA" id="ARBA00022840"/>
    </source>
</evidence>
<keyword evidence="10" id="KW-0520">NAD</keyword>
<dbReference type="PANTHER" id="PTHR39321">
    <property type="entry name" value="NICOTINATE-NUCLEOTIDE ADENYLYLTRANSFERASE-RELATED"/>
    <property type="match status" value="1"/>
</dbReference>
<feature type="domain" description="Cytidyltransferase-like" evidence="15">
    <location>
        <begin position="8"/>
        <end position="154"/>
    </location>
</feature>
<comment type="catalytic activity">
    <reaction evidence="14">
        <text>nicotinate beta-D-ribonucleotide + ATP + H(+) = deamido-NAD(+) + diphosphate</text>
        <dbReference type="Rhea" id="RHEA:22860"/>
        <dbReference type="ChEBI" id="CHEBI:15378"/>
        <dbReference type="ChEBI" id="CHEBI:30616"/>
        <dbReference type="ChEBI" id="CHEBI:33019"/>
        <dbReference type="ChEBI" id="CHEBI:57502"/>
        <dbReference type="ChEBI" id="CHEBI:58437"/>
        <dbReference type="EC" id="2.7.7.18"/>
    </reaction>
</comment>
<evidence type="ECO:0000256" key="2">
    <source>
        <dbReference type="ARBA" id="ARBA00005019"/>
    </source>
</evidence>
<evidence type="ECO:0000256" key="5">
    <source>
        <dbReference type="ARBA" id="ARBA00022642"/>
    </source>
</evidence>
<protein>
    <recommendedName>
        <fullName evidence="4">nicotinate-nucleotide adenylyltransferase</fullName>
        <ecNumber evidence="4">2.7.7.18</ecNumber>
    </recommendedName>
    <alternativeName>
        <fullName evidence="13">Deamido-NAD(+) diphosphorylase</fullName>
    </alternativeName>
    <alternativeName>
        <fullName evidence="12">Deamido-NAD(+) pyrophosphorylase</fullName>
    </alternativeName>
    <alternativeName>
        <fullName evidence="11">Nicotinate mononucleotide adenylyltransferase</fullName>
    </alternativeName>
</protein>
<keyword evidence="7 16" id="KW-0548">Nucleotidyltransferase</keyword>
<comment type="similarity">
    <text evidence="3">Belongs to the NadD family.</text>
</comment>
<comment type="caution">
    <text evidence="16">The sequence shown here is derived from an EMBL/GenBank/DDBJ whole genome shotgun (WGS) entry which is preliminary data.</text>
</comment>
<keyword evidence="6" id="KW-0808">Transferase</keyword>
<keyword evidence="5" id="KW-0662">Pyridine nucleotide biosynthesis</keyword>
<dbReference type="CDD" id="cd02165">
    <property type="entry name" value="NMNAT"/>
    <property type="match status" value="1"/>
</dbReference>